<sequence length="652" mass="70484">MGESAVSFGQRVELARRHFFREGKRPDGLIPEMVIRSWERSRELGLGTGDRRVFNPVARHEKSLIEERCRPLIASALPEMEKLHLSLGHAGWALACIDMEGIVVSSVCGSGIEARELASIFQVGRNVSEAAVGTNGPGCSLTEGRPMVVRAAEHFLDEVRPFSCAAVPLFGPSGALVGVLDATRMGHGEPVTILEPLGIAARAIENRMLAELQGALTMGFHYRPDLLDTPLEGVVVFAEDGTLLGANQSARQLLGLGAAEAGRERFETLFDCPPETFRRALAGRLDKGVLRSDGGLRFDARFQAMRPGAMLAGLREGAQRIHALAARPVLPAQAGQAAGSGDAIGFDPVAGQALHVARRAFERDIPVLINGETGTGKEVLARRLHDDSSRSAGPFVAINCSSLPAGLIESEFFGYEDGAFTGGRRGGALGKFELARGGTLFLDEIGDMPMELQGRLLRVLQERSFSRLGGARQIVFDARVVAATHRRLETLVAEGRFREDLYYRIKGVRVSLPALRERGDRAVLIDALLAREAGEGDVPMLSPEARHVLMHYRWPGNIRQLGHVLRLALTLAEGEEEIGLQHFPEELLTDFDDALALRAAPLRGSEVCLRDIELEAVRAAMARNAGNVSATARSLGVARATLYRKLKLLGLA</sequence>
<dbReference type="PROSITE" id="PS50045">
    <property type="entry name" value="SIGMA54_INTERACT_4"/>
    <property type="match status" value="1"/>
</dbReference>
<dbReference type="InterPro" id="IPR025662">
    <property type="entry name" value="Sigma_54_int_dom_ATP-bd_1"/>
</dbReference>
<dbReference type="PANTHER" id="PTHR32071:SF77">
    <property type="entry name" value="TRANSCRIPTIONAL REGULATORY PROTEIN"/>
    <property type="match status" value="1"/>
</dbReference>
<dbReference type="InterPro" id="IPR002078">
    <property type="entry name" value="Sigma_54_int"/>
</dbReference>
<dbReference type="InterPro" id="IPR027417">
    <property type="entry name" value="P-loop_NTPase"/>
</dbReference>
<organism evidence="6 7">
    <name type="scientific">Zoogloea dura</name>
    <dbReference type="NCBI Taxonomy" id="2728840"/>
    <lineage>
        <taxon>Bacteria</taxon>
        <taxon>Pseudomonadati</taxon>
        <taxon>Pseudomonadota</taxon>
        <taxon>Betaproteobacteria</taxon>
        <taxon>Rhodocyclales</taxon>
        <taxon>Zoogloeaceae</taxon>
        <taxon>Zoogloea</taxon>
    </lineage>
</organism>
<dbReference type="Proteomes" id="UP000580043">
    <property type="component" value="Unassembled WGS sequence"/>
</dbReference>
<dbReference type="InterPro" id="IPR009057">
    <property type="entry name" value="Homeodomain-like_sf"/>
</dbReference>
<dbReference type="InterPro" id="IPR029016">
    <property type="entry name" value="GAF-like_dom_sf"/>
</dbReference>
<dbReference type="Gene3D" id="1.10.10.60">
    <property type="entry name" value="Homeodomain-like"/>
    <property type="match status" value="1"/>
</dbReference>
<dbReference type="GO" id="GO:0043565">
    <property type="term" value="F:sequence-specific DNA binding"/>
    <property type="evidence" value="ECO:0007669"/>
    <property type="project" value="InterPro"/>
</dbReference>
<protein>
    <submittedName>
        <fullName evidence="6">Sigma-54-dependent Fis family transcriptional regulator</fullName>
    </submittedName>
</protein>
<evidence type="ECO:0000259" key="5">
    <source>
        <dbReference type="PROSITE" id="PS50045"/>
    </source>
</evidence>
<name>A0A848G8C4_9RHOO</name>
<dbReference type="GO" id="GO:0006355">
    <property type="term" value="P:regulation of DNA-templated transcription"/>
    <property type="evidence" value="ECO:0007669"/>
    <property type="project" value="InterPro"/>
</dbReference>
<gene>
    <name evidence="6" type="ORF">HHL15_22035</name>
</gene>
<evidence type="ECO:0000256" key="3">
    <source>
        <dbReference type="ARBA" id="ARBA00023015"/>
    </source>
</evidence>
<evidence type="ECO:0000313" key="7">
    <source>
        <dbReference type="Proteomes" id="UP000580043"/>
    </source>
</evidence>
<dbReference type="SUPFAM" id="SSF52540">
    <property type="entry name" value="P-loop containing nucleoside triphosphate hydrolases"/>
    <property type="match status" value="1"/>
</dbReference>
<dbReference type="InterPro" id="IPR025944">
    <property type="entry name" value="Sigma_54_int_dom_CS"/>
</dbReference>
<dbReference type="FunFam" id="3.40.50.300:FF:000006">
    <property type="entry name" value="DNA-binding transcriptional regulator NtrC"/>
    <property type="match status" value="1"/>
</dbReference>
<evidence type="ECO:0000256" key="1">
    <source>
        <dbReference type="ARBA" id="ARBA00022741"/>
    </source>
</evidence>
<dbReference type="GO" id="GO:0005524">
    <property type="term" value="F:ATP binding"/>
    <property type="evidence" value="ECO:0007669"/>
    <property type="project" value="UniProtKB-KW"/>
</dbReference>
<dbReference type="RefSeq" id="WP_169147974.1">
    <property type="nucleotide sequence ID" value="NZ_JABBGA010000027.1"/>
</dbReference>
<evidence type="ECO:0000256" key="2">
    <source>
        <dbReference type="ARBA" id="ARBA00022840"/>
    </source>
</evidence>
<keyword evidence="7" id="KW-1185">Reference proteome</keyword>
<keyword evidence="3" id="KW-0805">Transcription regulation</keyword>
<keyword evidence="2" id="KW-0067">ATP-binding</keyword>
<dbReference type="PANTHER" id="PTHR32071">
    <property type="entry name" value="TRANSCRIPTIONAL REGULATORY PROTEIN"/>
    <property type="match status" value="1"/>
</dbReference>
<comment type="caution">
    <text evidence="6">The sequence shown here is derived from an EMBL/GenBank/DDBJ whole genome shotgun (WGS) entry which is preliminary data.</text>
</comment>
<dbReference type="PROSITE" id="PS00675">
    <property type="entry name" value="SIGMA54_INTERACT_1"/>
    <property type="match status" value="1"/>
</dbReference>
<evidence type="ECO:0000256" key="4">
    <source>
        <dbReference type="ARBA" id="ARBA00023163"/>
    </source>
</evidence>
<dbReference type="CDD" id="cd00009">
    <property type="entry name" value="AAA"/>
    <property type="match status" value="1"/>
</dbReference>
<dbReference type="InterPro" id="IPR002197">
    <property type="entry name" value="HTH_Fis"/>
</dbReference>
<dbReference type="Gene3D" id="1.10.8.60">
    <property type="match status" value="1"/>
</dbReference>
<evidence type="ECO:0000313" key="6">
    <source>
        <dbReference type="EMBL" id="NML28447.1"/>
    </source>
</evidence>
<dbReference type="SMART" id="SM00382">
    <property type="entry name" value="AAA"/>
    <property type="match status" value="1"/>
</dbReference>
<dbReference type="InterPro" id="IPR003593">
    <property type="entry name" value="AAA+_ATPase"/>
</dbReference>
<keyword evidence="4" id="KW-0804">Transcription</keyword>
<dbReference type="PRINTS" id="PR01590">
    <property type="entry name" value="HTHFIS"/>
</dbReference>
<reference evidence="6 7" key="1">
    <citation type="submission" date="2020-04" db="EMBL/GenBank/DDBJ databases">
        <title>Zoogloea sp. G-4-1-14 isolated from soil.</title>
        <authorList>
            <person name="Dahal R.H."/>
        </authorList>
    </citation>
    <scope>NUCLEOTIDE SEQUENCE [LARGE SCALE GENOMIC DNA]</scope>
    <source>
        <strain evidence="6 7">G-4-1-14</strain>
    </source>
</reference>
<dbReference type="PROSITE" id="PS00688">
    <property type="entry name" value="SIGMA54_INTERACT_3"/>
    <property type="match status" value="1"/>
</dbReference>
<dbReference type="Gene3D" id="3.40.50.300">
    <property type="entry name" value="P-loop containing nucleotide triphosphate hydrolases"/>
    <property type="match status" value="1"/>
</dbReference>
<feature type="domain" description="Sigma-54 factor interaction" evidence="5">
    <location>
        <begin position="343"/>
        <end position="570"/>
    </location>
</feature>
<dbReference type="Pfam" id="PF25601">
    <property type="entry name" value="AAA_lid_14"/>
    <property type="match status" value="1"/>
</dbReference>
<keyword evidence="1" id="KW-0547">Nucleotide-binding</keyword>
<dbReference type="Gene3D" id="3.30.450.40">
    <property type="match status" value="1"/>
</dbReference>
<proteinExistence type="predicted"/>
<dbReference type="AlphaFoldDB" id="A0A848G8C4"/>
<dbReference type="Pfam" id="PF02954">
    <property type="entry name" value="HTH_8"/>
    <property type="match status" value="1"/>
</dbReference>
<dbReference type="Pfam" id="PF00158">
    <property type="entry name" value="Sigma54_activat"/>
    <property type="match status" value="1"/>
</dbReference>
<accession>A0A848G8C4</accession>
<dbReference type="EMBL" id="JABBGA010000027">
    <property type="protein sequence ID" value="NML28447.1"/>
    <property type="molecule type" value="Genomic_DNA"/>
</dbReference>
<dbReference type="InterPro" id="IPR058031">
    <property type="entry name" value="AAA_lid_NorR"/>
</dbReference>
<dbReference type="SUPFAM" id="SSF46689">
    <property type="entry name" value="Homeodomain-like"/>
    <property type="match status" value="1"/>
</dbReference>